<proteinExistence type="predicted"/>
<accession>A0A7J9N347</accession>
<dbReference type="OrthoDB" id="10411746at2759"/>
<dbReference type="AlphaFoldDB" id="A0A7J9N347"/>
<dbReference type="EMBL" id="JABFAF010268761">
    <property type="protein sequence ID" value="MBA0877594.1"/>
    <property type="molecule type" value="Genomic_DNA"/>
</dbReference>
<evidence type="ECO:0000313" key="2">
    <source>
        <dbReference type="EMBL" id="MBA0877594.1"/>
    </source>
</evidence>
<sequence length="35" mass="4177">MTLAHQRGPEIHPAHHQRPFNHQAQQKHRHSHPTQ</sequence>
<name>A0A7J9N347_GOSSC</name>
<evidence type="ECO:0000256" key="1">
    <source>
        <dbReference type="SAM" id="MobiDB-lite"/>
    </source>
</evidence>
<feature type="region of interest" description="Disordered" evidence="1">
    <location>
        <begin position="1"/>
        <end position="35"/>
    </location>
</feature>
<gene>
    <name evidence="2" type="ORF">Goshw_025953</name>
</gene>
<protein>
    <submittedName>
        <fullName evidence="2">Uncharacterized protein</fullName>
    </submittedName>
</protein>
<evidence type="ECO:0000313" key="3">
    <source>
        <dbReference type="Proteomes" id="UP000593576"/>
    </source>
</evidence>
<keyword evidence="3" id="KW-1185">Reference proteome</keyword>
<organism evidence="2 3">
    <name type="scientific">Gossypium schwendimanii</name>
    <name type="common">Cotton</name>
    <dbReference type="NCBI Taxonomy" id="34291"/>
    <lineage>
        <taxon>Eukaryota</taxon>
        <taxon>Viridiplantae</taxon>
        <taxon>Streptophyta</taxon>
        <taxon>Embryophyta</taxon>
        <taxon>Tracheophyta</taxon>
        <taxon>Spermatophyta</taxon>
        <taxon>Magnoliopsida</taxon>
        <taxon>eudicotyledons</taxon>
        <taxon>Gunneridae</taxon>
        <taxon>Pentapetalae</taxon>
        <taxon>rosids</taxon>
        <taxon>malvids</taxon>
        <taxon>Malvales</taxon>
        <taxon>Malvaceae</taxon>
        <taxon>Malvoideae</taxon>
        <taxon>Gossypium</taxon>
    </lineage>
</organism>
<feature type="compositionally biased region" description="Basic residues" evidence="1">
    <location>
        <begin position="14"/>
        <end position="35"/>
    </location>
</feature>
<reference evidence="2 3" key="1">
    <citation type="journal article" date="2019" name="Genome Biol. Evol.">
        <title>Insights into the evolution of the New World diploid cottons (Gossypium, subgenus Houzingenia) based on genome sequencing.</title>
        <authorList>
            <person name="Grover C.E."/>
            <person name="Arick M.A. 2nd"/>
            <person name="Thrash A."/>
            <person name="Conover J.L."/>
            <person name="Sanders W.S."/>
            <person name="Peterson D.G."/>
            <person name="Frelichowski J.E."/>
            <person name="Scheffler J.A."/>
            <person name="Scheffler B.E."/>
            <person name="Wendel J.F."/>
        </authorList>
    </citation>
    <scope>NUCLEOTIDE SEQUENCE [LARGE SCALE GENOMIC DNA]</scope>
    <source>
        <strain evidence="2">1</strain>
        <tissue evidence="2">Leaf</tissue>
    </source>
</reference>
<comment type="caution">
    <text evidence="2">The sequence shown here is derived from an EMBL/GenBank/DDBJ whole genome shotgun (WGS) entry which is preliminary data.</text>
</comment>
<dbReference type="Proteomes" id="UP000593576">
    <property type="component" value="Unassembled WGS sequence"/>
</dbReference>